<accession>A0A2S0NK47</accession>
<sequence>MTKRKFDEFELFLIDNFANNESEWNKFTPLFASNFLEDFFKNLNYMQAQLDVFQNMKIKKISLTEKKKLIRILAISDLSDCIHIYNEDKQYWIDLVSIQKTFKKASKTTSASIAKTVGEM</sequence>
<proteinExistence type="predicted"/>
<dbReference type="Proteomes" id="UP000239250">
    <property type="component" value="Chromosome"/>
</dbReference>
<evidence type="ECO:0000313" key="2">
    <source>
        <dbReference type="Proteomes" id="UP000239250"/>
    </source>
</evidence>
<dbReference type="RefSeq" id="WP_303661974.1">
    <property type="nucleotide sequence ID" value="NZ_CP027019.1"/>
</dbReference>
<dbReference type="AlphaFoldDB" id="A0A2S0NK47"/>
<evidence type="ECO:0000313" key="1">
    <source>
        <dbReference type="EMBL" id="AVP49384.1"/>
    </source>
</evidence>
<dbReference type="EMBL" id="CP027019">
    <property type="protein sequence ID" value="AVP49384.1"/>
    <property type="molecule type" value="Genomic_DNA"/>
</dbReference>
<gene>
    <name evidence="1" type="ORF">C5T88_02180</name>
</gene>
<protein>
    <submittedName>
        <fullName evidence="1">Uncharacterized protein</fullName>
    </submittedName>
</protein>
<reference evidence="2" key="1">
    <citation type="submission" date="2018-02" db="EMBL/GenBank/DDBJ databases">
        <title>Firefly genomes illuminate parallel origins of bioluminescence in beetles.</title>
        <authorList>
            <person name="Fallon T.R."/>
            <person name="Lower S.E.S."/>
            <person name="Behringer M."/>
            <person name="Weng J.-K."/>
        </authorList>
    </citation>
    <scope>NUCLEOTIDE SEQUENCE [LARGE SCALE GENOMIC DNA]</scope>
</reference>
<organism evidence="1 2">
    <name type="scientific">Williamsoniiplasma luminosum</name>
    <dbReference type="NCBI Taxonomy" id="214888"/>
    <lineage>
        <taxon>Bacteria</taxon>
        <taxon>Bacillati</taxon>
        <taxon>Mycoplasmatota</taxon>
        <taxon>Mollicutes</taxon>
        <taxon>Entomoplasmatales</taxon>
        <taxon>Williamsoniiplasma</taxon>
    </lineage>
</organism>
<name>A0A2S0NK47_9MOLU</name>